<keyword evidence="4 6" id="KW-0472">Membrane</keyword>
<evidence type="ECO:0000256" key="4">
    <source>
        <dbReference type="ARBA" id="ARBA00023136"/>
    </source>
</evidence>
<evidence type="ECO:0000256" key="6">
    <source>
        <dbReference type="SAM" id="Phobius"/>
    </source>
</evidence>
<dbReference type="PANTHER" id="PTHR37306:SF1">
    <property type="entry name" value="COLICIN V PRODUCTION PROTEIN"/>
    <property type="match status" value="1"/>
</dbReference>
<proteinExistence type="predicted"/>
<sequence length="421" mass="46445">MWYDILVLAILIYFAVRGAARGMVLQLAGIAGIVLCFAFADGISQFAGPYVTLEEPLNTWVILFGAYIFFTLIAYVIAGRISEYLVRVKLKEFDSHLGAVFGFVKGVILCLIMTFAIVTVSEDARESLKKSRSGIAAARIVKTGHSYLEVLPPNLVEALEKYIHLLDDDELGNHYADEHSHLGHDHLPGTNISLGDSGTIDNGSLPNPNQPGFDPVTELKNLVSLQTQQLLISAIQSESNPQTQNELASRLVENLKSASPQERSEFETLLQPFRNQGSQILLGRLSSFLNVPTTPKPVDPGLPVEPPTTPPQSNLKAEIASYTKQVAAVYSRDPVQQKNFEDQISQFLGALPDEIYLGVLKDWNADIRSLPDPDRQTTGQSTLEQRIYRQAELANIPIWKLAPEIQDRLKAVSNPRSGSTR</sequence>
<gene>
    <name evidence="7" type="ORF">Mal48_13140</name>
</gene>
<dbReference type="Pfam" id="PF02674">
    <property type="entry name" value="Colicin_V"/>
    <property type="match status" value="1"/>
</dbReference>
<evidence type="ECO:0000256" key="3">
    <source>
        <dbReference type="ARBA" id="ARBA00022989"/>
    </source>
</evidence>
<feature type="compositionally biased region" description="Polar residues" evidence="5">
    <location>
        <begin position="190"/>
        <end position="207"/>
    </location>
</feature>
<evidence type="ECO:0000313" key="7">
    <source>
        <dbReference type="EMBL" id="QDT32073.1"/>
    </source>
</evidence>
<keyword evidence="3 6" id="KW-1133">Transmembrane helix</keyword>
<keyword evidence="8" id="KW-1185">Reference proteome</keyword>
<evidence type="ECO:0000256" key="5">
    <source>
        <dbReference type="SAM" id="MobiDB-lite"/>
    </source>
</evidence>
<comment type="subcellular location">
    <subcellularLocation>
        <location evidence="1">Membrane</location>
        <topology evidence="1">Multi-pass membrane protein</topology>
    </subcellularLocation>
</comment>
<evidence type="ECO:0000256" key="2">
    <source>
        <dbReference type="ARBA" id="ARBA00022692"/>
    </source>
</evidence>
<organism evidence="7 8">
    <name type="scientific">Thalassoglobus polymorphus</name>
    <dbReference type="NCBI Taxonomy" id="2527994"/>
    <lineage>
        <taxon>Bacteria</taxon>
        <taxon>Pseudomonadati</taxon>
        <taxon>Planctomycetota</taxon>
        <taxon>Planctomycetia</taxon>
        <taxon>Planctomycetales</taxon>
        <taxon>Planctomycetaceae</taxon>
        <taxon>Thalassoglobus</taxon>
    </lineage>
</organism>
<feature type="region of interest" description="Disordered" evidence="5">
    <location>
        <begin position="182"/>
        <end position="209"/>
    </location>
</feature>
<feature type="transmembrane region" description="Helical" evidence="6">
    <location>
        <begin position="60"/>
        <end position="78"/>
    </location>
</feature>
<dbReference type="PANTHER" id="PTHR37306">
    <property type="entry name" value="COLICIN V PRODUCTION PROTEIN"/>
    <property type="match status" value="1"/>
</dbReference>
<dbReference type="GO" id="GO:0016020">
    <property type="term" value="C:membrane"/>
    <property type="evidence" value="ECO:0007669"/>
    <property type="project" value="UniProtKB-SubCell"/>
</dbReference>
<evidence type="ECO:0000313" key="8">
    <source>
        <dbReference type="Proteomes" id="UP000315724"/>
    </source>
</evidence>
<dbReference type="EMBL" id="CP036267">
    <property type="protein sequence ID" value="QDT32073.1"/>
    <property type="molecule type" value="Genomic_DNA"/>
</dbReference>
<dbReference type="GO" id="GO:0009403">
    <property type="term" value="P:toxin biosynthetic process"/>
    <property type="evidence" value="ECO:0007669"/>
    <property type="project" value="InterPro"/>
</dbReference>
<dbReference type="KEGG" id="tpol:Mal48_13140"/>
<feature type="transmembrane region" description="Helical" evidence="6">
    <location>
        <begin position="30"/>
        <end position="53"/>
    </location>
</feature>
<dbReference type="RefSeq" id="WP_145197113.1">
    <property type="nucleotide sequence ID" value="NZ_CP036267.1"/>
</dbReference>
<dbReference type="OrthoDB" id="268713at2"/>
<feature type="transmembrane region" description="Helical" evidence="6">
    <location>
        <begin position="98"/>
        <end position="120"/>
    </location>
</feature>
<keyword evidence="2 6" id="KW-0812">Transmembrane</keyword>
<dbReference type="Proteomes" id="UP000315724">
    <property type="component" value="Chromosome"/>
</dbReference>
<evidence type="ECO:0000256" key="1">
    <source>
        <dbReference type="ARBA" id="ARBA00004141"/>
    </source>
</evidence>
<dbReference type="InterPro" id="IPR003825">
    <property type="entry name" value="Colicin-V_CvpA"/>
</dbReference>
<dbReference type="AlphaFoldDB" id="A0A517QKB1"/>
<protein>
    <submittedName>
        <fullName evidence="7">Colicin V production protein</fullName>
    </submittedName>
</protein>
<accession>A0A517QKB1</accession>
<name>A0A517QKB1_9PLAN</name>
<reference evidence="7 8" key="1">
    <citation type="submission" date="2019-02" db="EMBL/GenBank/DDBJ databases">
        <title>Deep-cultivation of Planctomycetes and their phenomic and genomic characterization uncovers novel biology.</title>
        <authorList>
            <person name="Wiegand S."/>
            <person name="Jogler M."/>
            <person name="Boedeker C."/>
            <person name="Pinto D."/>
            <person name="Vollmers J."/>
            <person name="Rivas-Marin E."/>
            <person name="Kohn T."/>
            <person name="Peeters S.H."/>
            <person name="Heuer A."/>
            <person name="Rast P."/>
            <person name="Oberbeckmann S."/>
            <person name="Bunk B."/>
            <person name="Jeske O."/>
            <person name="Meyerdierks A."/>
            <person name="Storesund J.E."/>
            <person name="Kallscheuer N."/>
            <person name="Luecker S."/>
            <person name="Lage O.M."/>
            <person name="Pohl T."/>
            <person name="Merkel B.J."/>
            <person name="Hornburger P."/>
            <person name="Mueller R.-W."/>
            <person name="Bruemmer F."/>
            <person name="Labrenz M."/>
            <person name="Spormann A.M."/>
            <person name="Op den Camp H."/>
            <person name="Overmann J."/>
            <person name="Amann R."/>
            <person name="Jetten M.S.M."/>
            <person name="Mascher T."/>
            <person name="Medema M.H."/>
            <person name="Devos D.P."/>
            <person name="Kaster A.-K."/>
            <person name="Ovreas L."/>
            <person name="Rohde M."/>
            <person name="Galperin M.Y."/>
            <person name="Jogler C."/>
        </authorList>
    </citation>
    <scope>NUCLEOTIDE SEQUENCE [LARGE SCALE GENOMIC DNA]</scope>
    <source>
        <strain evidence="7 8">Mal48</strain>
    </source>
</reference>